<dbReference type="InterPro" id="IPR054307">
    <property type="entry name" value="I-HmuI_NUMOD-like"/>
</dbReference>
<evidence type="ECO:0000259" key="1">
    <source>
        <dbReference type="Pfam" id="PF22083"/>
    </source>
</evidence>
<evidence type="ECO:0000313" key="3">
    <source>
        <dbReference type="Proteomes" id="UP000241797"/>
    </source>
</evidence>
<dbReference type="Pfam" id="PF22083">
    <property type="entry name" value="I-HmuI_NUMOD-like"/>
    <property type="match status" value="1"/>
</dbReference>
<accession>A0A2P1MY10</accession>
<dbReference type="InterPro" id="IPR003647">
    <property type="entry name" value="Intron_nuc_1_rpt"/>
</dbReference>
<keyword evidence="3" id="KW-1185">Reference proteome</keyword>
<feature type="domain" description="DNA endonuclease I-HmuI-like NUMOD-like" evidence="1">
    <location>
        <begin position="93"/>
        <end position="137"/>
    </location>
</feature>
<proteinExistence type="predicted"/>
<dbReference type="Proteomes" id="UP000241797">
    <property type="component" value="Segment"/>
</dbReference>
<dbReference type="SMART" id="SM00497">
    <property type="entry name" value="IENR1"/>
    <property type="match status" value="1"/>
</dbReference>
<dbReference type="SUPFAM" id="SSF64496">
    <property type="entry name" value="DNA-binding domain of intron-encoded endonucleases"/>
    <property type="match status" value="1"/>
</dbReference>
<dbReference type="EMBL" id="MH078572">
    <property type="protein sequence ID" value="AVP40455.1"/>
    <property type="molecule type" value="Genomic_DNA"/>
</dbReference>
<dbReference type="GeneID" id="54990049"/>
<reference evidence="2 3" key="1">
    <citation type="submission" date="2018-03" db="EMBL/GenBank/DDBJ databases">
        <title>Isolation, the biological characteristics and genomics of two new strains of lysate Staphylococcus aureus phage.</title>
        <authorList>
            <person name="Jin X."/>
            <person name="Zhang C."/>
        </authorList>
    </citation>
    <scope>NUCLEOTIDE SEQUENCE [LARGE SCALE GENOMIC DNA]</scope>
</reference>
<evidence type="ECO:0000313" key="2">
    <source>
        <dbReference type="EMBL" id="AVP40455.1"/>
    </source>
</evidence>
<dbReference type="InterPro" id="IPR036388">
    <property type="entry name" value="WH-like_DNA-bd_sf"/>
</dbReference>
<dbReference type="KEGG" id="vg:54990049"/>
<dbReference type="Gene3D" id="1.10.10.10">
    <property type="entry name" value="Winged helix-like DNA-binding domain superfamily/Winged helix DNA-binding domain"/>
    <property type="match status" value="1"/>
</dbReference>
<organism evidence="2 3">
    <name type="scientific">Staphylococcus phage phiSA_BS1</name>
    <dbReference type="NCBI Taxonomy" id="2126734"/>
    <lineage>
        <taxon>Viruses</taxon>
        <taxon>Duplodnaviria</taxon>
        <taxon>Heunggongvirae</taxon>
        <taxon>Uroviricota</taxon>
        <taxon>Caudoviricetes</taxon>
        <taxon>Herelleviridae</taxon>
        <taxon>Twortvirinae</taxon>
        <taxon>Baoshanvirus</taxon>
        <taxon>Baoshanvirus BS1</taxon>
    </lineage>
</organism>
<sequence>MIDRCYNPKCKEYKYYGAKGVHVSDRWHDFNTFIQDVELIEGWNLDLFESGKLQLDKDIKVNNNYIYSLDTCMWVAKTENIINRPTVKKKMLAIDTEGDEYIFYNQSKFARDYNLQQGHIGAVIRGERPHHKGWTFKVLKDSYELIPREPKKLYTDHFVAYKDNIEIACNRQRTLLLRELNLPESDTNLNKLKNLKPIQNYTFGIDKRERYDYN</sequence>
<dbReference type="RefSeq" id="YP_009799560.1">
    <property type="nucleotide sequence ID" value="NC_047945.1"/>
</dbReference>
<name>A0A2P1MY10_9CAUD</name>
<protein>
    <recommendedName>
        <fullName evidence="1">DNA endonuclease I-HmuI-like NUMOD-like domain-containing protein</fullName>
    </recommendedName>
</protein>